<keyword evidence="1" id="KW-1133">Transmembrane helix</keyword>
<evidence type="ECO:0000313" key="3">
    <source>
        <dbReference type="Proteomes" id="UP000324832"/>
    </source>
</evidence>
<sequence length="71" mass="8365">MHTAQYLDIIKKNGFFKLSTILLFVFYIKLPKTLQFALQYTVSPKIVKDEEVKRTRERNTKAKEGEKARVC</sequence>
<accession>A0A5E4PZS7</accession>
<dbReference type="EMBL" id="FZQP02000859">
    <property type="protein sequence ID" value="VVC90738.1"/>
    <property type="molecule type" value="Genomic_DNA"/>
</dbReference>
<reference evidence="2 3" key="1">
    <citation type="submission" date="2017-07" db="EMBL/GenBank/DDBJ databases">
        <authorList>
            <person name="Talla V."/>
            <person name="Backstrom N."/>
        </authorList>
    </citation>
    <scope>NUCLEOTIDE SEQUENCE [LARGE SCALE GENOMIC DNA]</scope>
</reference>
<name>A0A5E4PZS7_9NEOP</name>
<protein>
    <submittedName>
        <fullName evidence="2">Uncharacterized protein</fullName>
    </submittedName>
</protein>
<organism evidence="2 3">
    <name type="scientific">Leptidea sinapis</name>
    <dbReference type="NCBI Taxonomy" id="189913"/>
    <lineage>
        <taxon>Eukaryota</taxon>
        <taxon>Metazoa</taxon>
        <taxon>Ecdysozoa</taxon>
        <taxon>Arthropoda</taxon>
        <taxon>Hexapoda</taxon>
        <taxon>Insecta</taxon>
        <taxon>Pterygota</taxon>
        <taxon>Neoptera</taxon>
        <taxon>Endopterygota</taxon>
        <taxon>Lepidoptera</taxon>
        <taxon>Glossata</taxon>
        <taxon>Ditrysia</taxon>
        <taxon>Papilionoidea</taxon>
        <taxon>Pieridae</taxon>
        <taxon>Dismorphiinae</taxon>
        <taxon>Leptidea</taxon>
    </lineage>
</organism>
<feature type="transmembrane region" description="Helical" evidence="1">
    <location>
        <begin position="14"/>
        <end position="30"/>
    </location>
</feature>
<keyword evidence="1" id="KW-0472">Membrane</keyword>
<keyword evidence="1" id="KW-0812">Transmembrane</keyword>
<proteinExistence type="predicted"/>
<gene>
    <name evidence="2" type="ORF">LSINAPIS_LOCUS3586</name>
</gene>
<evidence type="ECO:0000313" key="2">
    <source>
        <dbReference type="EMBL" id="VVC90738.1"/>
    </source>
</evidence>
<evidence type="ECO:0000256" key="1">
    <source>
        <dbReference type="SAM" id="Phobius"/>
    </source>
</evidence>
<dbReference type="AlphaFoldDB" id="A0A5E4PZS7"/>
<keyword evidence="3" id="KW-1185">Reference proteome</keyword>
<dbReference type="Proteomes" id="UP000324832">
    <property type="component" value="Unassembled WGS sequence"/>
</dbReference>